<keyword evidence="3" id="KW-1185">Reference proteome</keyword>
<feature type="signal peptide" evidence="1">
    <location>
        <begin position="1"/>
        <end position="25"/>
    </location>
</feature>
<accession>A0A0L0HHJ7</accession>
<dbReference type="SUPFAM" id="SSF63825">
    <property type="entry name" value="YWTD domain"/>
    <property type="match status" value="1"/>
</dbReference>
<dbReference type="OrthoDB" id="2154975at2759"/>
<evidence type="ECO:0000256" key="1">
    <source>
        <dbReference type="SAM" id="SignalP"/>
    </source>
</evidence>
<evidence type="ECO:0000313" key="2">
    <source>
        <dbReference type="EMBL" id="KND00330.1"/>
    </source>
</evidence>
<keyword evidence="1" id="KW-0732">Signal</keyword>
<dbReference type="GeneID" id="27688091"/>
<gene>
    <name evidence="2" type="ORF">SPPG_04654</name>
</gene>
<dbReference type="EMBL" id="KQ257456">
    <property type="protein sequence ID" value="KND00330.1"/>
    <property type="molecule type" value="Genomic_DNA"/>
</dbReference>
<proteinExistence type="predicted"/>
<protein>
    <submittedName>
        <fullName evidence="2">Uncharacterized protein</fullName>
    </submittedName>
</protein>
<name>A0A0L0HHJ7_SPIPD</name>
<dbReference type="RefSeq" id="XP_016608369.1">
    <property type="nucleotide sequence ID" value="XM_016752889.1"/>
</dbReference>
<feature type="chain" id="PRO_5005539975" evidence="1">
    <location>
        <begin position="26"/>
        <end position="388"/>
    </location>
</feature>
<dbReference type="Proteomes" id="UP000053201">
    <property type="component" value="Unassembled WGS sequence"/>
</dbReference>
<sequence>MAKEISCLCILYMLLALSGSGYVHALKLVNNFNQTLAKGGTNFAAADLRSGLFYDYKLNINTSTNIYKVNVRQHTVAAPKTTKWNRTYSENATSYYPNYIVGKPGSDLYEISIVTVGNDSSIAIRRFNNTSGKITYSLKRSNSSCPVPVSATGVVDPNSGDLFVVAMCRYANQEANYTRNFLFIERINKTGGLVRRRTIRPVYASAAYAAINPVGDRLYIAGYKYDNTSHAGAPFLASYKTRTLAQVSAPTLLQSGKYSVLTSLAVDNDGNPVVSVNAASGADNMLFRFNDNGNQTLANTTTQLGDIKLVAGREALYSCGTEFESEGPVYLTARNSSNLSEIAKVKVPNTGSCRFIQMDKLNVEDQDEVSIAVVDREKPSKLRKYVLI</sequence>
<evidence type="ECO:0000313" key="3">
    <source>
        <dbReference type="Proteomes" id="UP000053201"/>
    </source>
</evidence>
<dbReference type="InParanoid" id="A0A0L0HHJ7"/>
<organism evidence="2 3">
    <name type="scientific">Spizellomyces punctatus (strain DAOM BR117)</name>
    <dbReference type="NCBI Taxonomy" id="645134"/>
    <lineage>
        <taxon>Eukaryota</taxon>
        <taxon>Fungi</taxon>
        <taxon>Fungi incertae sedis</taxon>
        <taxon>Chytridiomycota</taxon>
        <taxon>Chytridiomycota incertae sedis</taxon>
        <taxon>Chytridiomycetes</taxon>
        <taxon>Spizellomycetales</taxon>
        <taxon>Spizellomycetaceae</taxon>
        <taxon>Spizellomyces</taxon>
    </lineage>
</organism>
<reference evidence="2 3" key="1">
    <citation type="submission" date="2009-08" db="EMBL/GenBank/DDBJ databases">
        <title>The Genome Sequence of Spizellomyces punctatus strain DAOM BR117.</title>
        <authorList>
            <consortium name="The Broad Institute Genome Sequencing Platform"/>
            <person name="Russ C."/>
            <person name="Cuomo C."/>
            <person name="Shea T."/>
            <person name="Young S.K."/>
            <person name="Zeng Q."/>
            <person name="Koehrsen M."/>
            <person name="Haas B."/>
            <person name="Borodovsky M."/>
            <person name="Guigo R."/>
            <person name="Alvarado L."/>
            <person name="Berlin A."/>
            <person name="Bochicchio J."/>
            <person name="Borenstein D."/>
            <person name="Chapman S."/>
            <person name="Chen Z."/>
            <person name="Engels R."/>
            <person name="Freedman E."/>
            <person name="Gellesch M."/>
            <person name="Goldberg J."/>
            <person name="Griggs A."/>
            <person name="Gujja S."/>
            <person name="Heiman D."/>
            <person name="Hepburn T."/>
            <person name="Howarth C."/>
            <person name="Jen D."/>
            <person name="Larson L."/>
            <person name="Lewis B."/>
            <person name="Mehta T."/>
            <person name="Park D."/>
            <person name="Pearson M."/>
            <person name="Roberts A."/>
            <person name="Saif S."/>
            <person name="Shenoy N."/>
            <person name="Sisk P."/>
            <person name="Stolte C."/>
            <person name="Sykes S."/>
            <person name="Thomson T."/>
            <person name="Walk T."/>
            <person name="White J."/>
            <person name="Yandava C."/>
            <person name="Burger G."/>
            <person name="Gray M.W."/>
            <person name="Holland P.W.H."/>
            <person name="King N."/>
            <person name="Lang F.B.F."/>
            <person name="Roger A.J."/>
            <person name="Ruiz-Trillo I."/>
            <person name="Lander E."/>
            <person name="Nusbaum C."/>
        </authorList>
    </citation>
    <scope>NUCLEOTIDE SEQUENCE [LARGE SCALE GENOMIC DNA]</scope>
    <source>
        <strain evidence="2 3">DAOM BR117</strain>
    </source>
</reference>
<dbReference type="VEuPathDB" id="FungiDB:SPPG_04654"/>
<dbReference type="AlphaFoldDB" id="A0A0L0HHJ7"/>